<dbReference type="EMBL" id="ML119141">
    <property type="protein sequence ID" value="RPB10753.1"/>
    <property type="molecule type" value="Genomic_DNA"/>
</dbReference>
<dbReference type="AlphaFoldDB" id="A0A3N4KJK8"/>
<dbReference type="OrthoDB" id="6772408at2759"/>
<gene>
    <name evidence="1" type="ORF">P167DRAFT_245917</name>
</gene>
<sequence>MISHLPSICKQCRSAEESPEHNILHCPKYNTNRQGPLQTISSLDKICTDQSLTLALGAFITTIRVGYPKEITPSSLATGWTAMSTLTPLTTTTSTNPAHSSAGPILAIYAS</sequence>
<evidence type="ECO:0000313" key="2">
    <source>
        <dbReference type="Proteomes" id="UP000277580"/>
    </source>
</evidence>
<organism evidence="1 2">
    <name type="scientific">Morchella conica CCBAS932</name>
    <dbReference type="NCBI Taxonomy" id="1392247"/>
    <lineage>
        <taxon>Eukaryota</taxon>
        <taxon>Fungi</taxon>
        <taxon>Dikarya</taxon>
        <taxon>Ascomycota</taxon>
        <taxon>Pezizomycotina</taxon>
        <taxon>Pezizomycetes</taxon>
        <taxon>Pezizales</taxon>
        <taxon>Morchellaceae</taxon>
        <taxon>Morchella</taxon>
    </lineage>
</organism>
<protein>
    <submittedName>
        <fullName evidence="1">Uncharacterized protein</fullName>
    </submittedName>
</protein>
<accession>A0A3N4KJK8</accession>
<reference evidence="1 2" key="1">
    <citation type="journal article" date="2018" name="Nat. Ecol. Evol.">
        <title>Pezizomycetes genomes reveal the molecular basis of ectomycorrhizal truffle lifestyle.</title>
        <authorList>
            <person name="Murat C."/>
            <person name="Payen T."/>
            <person name="Noel B."/>
            <person name="Kuo A."/>
            <person name="Morin E."/>
            <person name="Chen J."/>
            <person name="Kohler A."/>
            <person name="Krizsan K."/>
            <person name="Balestrini R."/>
            <person name="Da Silva C."/>
            <person name="Montanini B."/>
            <person name="Hainaut M."/>
            <person name="Levati E."/>
            <person name="Barry K.W."/>
            <person name="Belfiori B."/>
            <person name="Cichocki N."/>
            <person name="Clum A."/>
            <person name="Dockter R.B."/>
            <person name="Fauchery L."/>
            <person name="Guy J."/>
            <person name="Iotti M."/>
            <person name="Le Tacon F."/>
            <person name="Lindquist E.A."/>
            <person name="Lipzen A."/>
            <person name="Malagnac F."/>
            <person name="Mello A."/>
            <person name="Molinier V."/>
            <person name="Miyauchi S."/>
            <person name="Poulain J."/>
            <person name="Riccioni C."/>
            <person name="Rubini A."/>
            <person name="Sitrit Y."/>
            <person name="Splivallo R."/>
            <person name="Traeger S."/>
            <person name="Wang M."/>
            <person name="Zifcakova L."/>
            <person name="Wipf D."/>
            <person name="Zambonelli A."/>
            <person name="Paolocci F."/>
            <person name="Nowrousian M."/>
            <person name="Ottonello S."/>
            <person name="Baldrian P."/>
            <person name="Spatafora J.W."/>
            <person name="Henrissat B."/>
            <person name="Nagy L.G."/>
            <person name="Aury J.M."/>
            <person name="Wincker P."/>
            <person name="Grigoriev I.V."/>
            <person name="Bonfante P."/>
            <person name="Martin F.M."/>
        </authorList>
    </citation>
    <scope>NUCLEOTIDE SEQUENCE [LARGE SCALE GENOMIC DNA]</scope>
    <source>
        <strain evidence="1 2">CCBAS932</strain>
    </source>
</reference>
<evidence type="ECO:0000313" key="1">
    <source>
        <dbReference type="EMBL" id="RPB10753.1"/>
    </source>
</evidence>
<dbReference type="Proteomes" id="UP000277580">
    <property type="component" value="Unassembled WGS sequence"/>
</dbReference>
<keyword evidence="2" id="KW-1185">Reference proteome</keyword>
<name>A0A3N4KJK8_9PEZI</name>
<dbReference type="InParanoid" id="A0A3N4KJK8"/>
<proteinExistence type="predicted"/>